<dbReference type="GO" id="GO:0008017">
    <property type="term" value="F:microtubule binding"/>
    <property type="evidence" value="ECO:0007669"/>
    <property type="project" value="InterPro"/>
</dbReference>
<dbReference type="Pfam" id="PF00225">
    <property type="entry name" value="Kinesin"/>
    <property type="match status" value="1"/>
</dbReference>
<gene>
    <name evidence="10" type="ORF">Baya_6157</name>
</gene>
<dbReference type="InterPro" id="IPR027417">
    <property type="entry name" value="P-loop_NTPase"/>
</dbReference>
<feature type="region of interest" description="Disordered" evidence="8">
    <location>
        <begin position="73"/>
        <end position="126"/>
    </location>
</feature>
<dbReference type="Proteomes" id="UP000319801">
    <property type="component" value="Unassembled WGS sequence"/>
</dbReference>
<evidence type="ECO:0000313" key="11">
    <source>
        <dbReference type="Proteomes" id="UP000319801"/>
    </source>
</evidence>
<dbReference type="GO" id="GO:0007018">
    <property type="term" value="P:microtubule-based movement"/>
    <property type="evidence" value="ECO:0007669"/>
    <property type="project" value="InterPro"/>
</dbReference>
<dbReference type="SUPFAM" id="SSF52540">
    <property type="entry name" value="P-loop containing nucleoside triphosphate hydrolases"/>
    <property type="match status" value="1"/>
</dbReference>
<evidence type="ECO:0000256" key="6">
    <source>
        <dbReference type="RuleBase" id="RU000394"/>
    </source>
</evidence>
<dbReference type="GO" id="GO:0005524">
    <property type="term" value="F:ATP binding"/>
    <property type="evidence" value="ECO:0007669"/>
    <property type="project" value="UniProtKB-UniRule"/>
</dbReference>
<dbReference type="SMART" id="SM00129">
    <property type="entry name" value="KISc"/>
    <property type="match status" value="1"/>
</dbReference>
<evidence type="ECO:0000256" key="5">
    <source>
        <dbReference type="PROSITE-ProRule" id="PRU00283"/>
    </source>
</evidence>
<keyword evidence="3 5" id="KW-0067">ATP-binding</keyword>
<evidence type="ECO:0000256" key="4">
    <source>
        <dbReference type="ARBA" id="ARBA00023212"/>
    </source>
</evidence>
<dbReference type="InterPro" id="IPR036961">
    <property type="entry name" value="Kinesin_motor_dom_sf"/>
</dbReference>
<evidence type="ECO:0000313" key="10">
    <source>
        <dbReference type="EMBL" id="TSM77407.1"/>
    </source>
</evidence>
<dbReference type="PROSITE" id="PS00411">
    <property type="entry name" value="KINESIN_MOTOR_1"/>
    <property type="match status" value="1"/>
</dbReference>
<evidence type="ECO:0000256" key="1">
    <source>
        <dbReference type="ARBA" id="ARBA00004245"/>
    </source>
</evidence>
<reference evidence="10 11" key="1">
    <citation type="journal article" date="2019" name="Genome Biol. Evol.">
        <title>Whole-Genome Sequencing of the Giant Devil Catfish, Bagarius yarrelli.</title>
        <authorList>
            <person name="Jiang W."/>
            <person name="Lv Y."/>
            <person name="Cheng L."/>
            <person name="Yang K."/>
            <person name="Chao B."/>
            <person name="Wang X."/>
            <person name="Li Y."/>
            <person name="Pan X."/>
            <person name="You X."/>
            <person name="Zhang Y."/>
            <person name="Yang J."/>
            <person name="Li J."/>
            <person name="Zhang X."/>
            <person name="Liu S."/>
            <person name="Sun C."/>
            <person name="Yang J."/>
            <person name="Shi Q."/>
        </authorList>
    </citation>
    <scope>NUCLEOTIDE SEQUENCE [LARGE SCALE GENOMIC DNA]</scope>
    <source>
        <strain evidence="10">JWS20170419001</strain>
        <tissue evidence="10">Muscle</tissue>
    </source>
</reference>
<dbReference type="PANTHER" id="PTHR47968">
    <property type="entry name" value="CENTROMERE PROTEIN E"/>
    <property type="match status" value="1"/>
</dbReference>
<dbReference type="GO" id="GO:0005874">
    <property type="term" value="C:microtubule"/>
    <property type="evidence" value="ECO:0007669"/>
    <property type="project" value="UniProtKB-KW"/>
</dbReference>
<evidence type="ECO:0000256" key="3">
    <source>
        <dbReference type="ARBA" id="ARBA00022840"/>
    </source>
</evidence>
<proteinExistence type="inferred from homology"/>
<name>A0A556U558_BAGYA</name>
<dbReference type="PRINTS" id="PR00380">
    <property type="entry name" value="KINESINHEAVY"/>
</dbReference>
<dbReference type="InterPro" id="IPR019821">
    <property type="entry name" value="Kinesin_motor_CS"/>
</dbReference>
<evidence type="ECO:0000256" key="7">
    <source>
        <dbReference type="SAM" id="Coils"/>
    </source>
</evidence>
<dbReference type="OrthoDB" id="3176171at2759"/>
<keyword evidence="4" id="KW-0206">Cytoskeleton</keyword>
<keyword evidence="4" id="KW-0963">Cytoplasm</keyword>
<evidence type="ECO:0000256" key="8">
    <source>
        <dbReference type="SAM" id="MobiDB-lite"/>
    </source>
</evidence>
<evidence type="ECO:0000256" key="2">
    <source>
        <dbReference type="ARBA" id="ARBA00022741"/>
    </source>
</evidence>
<feature type="domain" description="Kinesin motor" evidence="9">
    <location>
        <begin position="246"/>
        <end position="571"/>
    </location>
</feature>
<comment type="subcellular location">
    <subcellularLocation>
        <location evidence="1">Cytoplasm</location>
        <location evidence="1">Cytoskeleton</location>
    </subcellularLocation>
</comment>
<keyword evidence="5 6" id="KW-0505">Motor protein</keyword>
<feature type="compositionally biased region" description="Basic residues" evidence="8">
    <location>
        <begin position="110"/>
        <end position="120"/>
    </location>
</feature>
<feature type="coiled-coil region" evidence="7">
    <location>
        <begin position="825"/>
        <end position="919"/>
    </location>
</feature>
<dbReference type="Pfam" id="PF23735">
    <property type="entry name" value="KIF9"/>
    <property type="match status" value="1"/>
</dbReference>
<keyword evidence="6" id="KW-0493">Microtubule</keyword>
<feature type="region of interest" description="Disordered" evidence="8">
    <location>
        <begin position="683"/>
        <end position="705"/>
    </location>
</feature>
<organism evidence="10 11">
    <name type="scientific">Bagarius yarrelli</name>
    <name type="common">Goonch</name>
    <name type="synonym">Bagrus yarrelli</name>
    <dbReference type="NCBI Taxonomy" id="175774"/>
    <lineage>
        <taxon>Eukaryota</taxon>
        <taxon>Metazoa</taxon>
        <taxon>Chordata</taxon>
        <taxon>Craniata</taxon>
        <taxon>Vertebrata</taxon>
        <taxon>Euteleostomi</taxon>
        <taxon>Actinopterygii</taxon>
        <taxon>Neopterygii</taxon>
        <taxon>Teleostei</taxon>
        <taxon>Ostariophysi</taxon>
        <taxon>Siluriformes</taxon>
        <taxon>Sisoridae</taxon>
        <taxon>Sisorinae</taxon>
        <taxon>Bagarius</taxon>
    </lineage>
</organism>
<dbReference type="PANTHER" id="PTHR47968:SF67">
    <property type="entry name" value="KINESIN MOTOR DOMAIN-CONTAINING PROTEIN"/>
    <property type="match status" value="1"/>
</dbReference>
<accession>A0A556U558</accession>
<keyword evidence="2 5" id="KW-0547">Nucleotide-binding</keyword>
<dbReference type="GO" id="GO:0003777">
    <property type="term" value="F:microtubule motor activity"/>
    <property type="evidence" value="ECO:0007669"/>
    <property type="project" value="InterPro"/>
</dbReference>
<feature type="compositionally biased region" description="Basic and acidic residues" evidence="8">
    <location>
        <begin position="97"/>
        <end position="107"/>
    </location>
</feature>
<dbReference type="EMBL" id="VCAZ01000049">
    <property type="protein sequence ID" value="TSM77407.1"/>
    <property type="molecule type" value="Genomic_DNA"/>
</dbReference>
<feature type="binding site" evidence="5">
    <location>
        <begin position="323"/>
        <end position="330"/>
    </location>
    <ligand>
        <name>ATP</name>
        <dbReference type="ChEBI" id="CHEBI:30616"/>
    </ligand>
</feature>
<feature type="compositionally biased region" description="Polar residues" evidence="8">
    <location>
        <begin position="693"/>
        <end position="705"/>
    </location>
</feature>
<keyword evidence="7" id="KW-0175">Coiled coil</keyword>
<dbReference type="PROSITE" id="PS50067">
    <property type="entry name" value="KINESIN_MOTOR_2"/>
    <property type="match status" value="1"/>
</dbReference>
<dbReference type="InterPro" id="IPR027640">
    <property type="entry name" value="Kinesin-like_fam"/>
</dbReference>
<dbReference type="Gene3D" id="3.40.850.10">
    <property type="entry name" value="Kinesin motor domain"/>
    <property type="match status" value="1"/>
</dbReference>
<comment type="similarity">
    <text evidence="5 6">Belongs to the TRAFAC class myosin-kinesin ATPase superfamily. Kinesin family.</text>
</comment>
<evidence type="ECO:0000259" key="9">
    <source>
        <dbReference type="PROSITE" id="PS50067"/>
    </source>
</evidence>
<dbReference type="InterPro" id="IPR001752">
    <property type="entry name" value="Kinesin_motor_dom"/>
</dbReference>
<protein>
    <recommendedName>
        <fullName evidence="6">Kinesin-like protein</fullName>
    </recommendedName>
</protein>
<dbReference type="AlphaFoldDB" id="A0A556U558"/>
<comment type="caution">
    <text evidence="10">The sequence shown here is derived from an EMBL/GenBank/DDBJ whole genome shotgun (WGS) entry which is preliminary data.</text>
</comment>
<sequence>MHTTGGSGGLLPVPLNIISKDINLQLPAHLLDFERESSKQSTAAEFSDGAMEAEEGRIRENVNGYWKVNMSKKIPEDSSSDEGPGSVVLNDGFDDSPDLKSNSEEGPHTALKKKKRGIKTGKKDQGNKGFQCVCSGAAYLEPIYNRTLFHLQSTLTGQQRLEDPDRDPMQTCCIDCTMVLIIARPQRSCANSIHAAVLQQFSITVNEPNRQKLGTEAKREGSGLFTHTEKVFIGQRVEEVLIHAGLITVYCVDNEEQRGGSLEFVIPRDLTDGFINNKRESYRFRFQKVFDQRAEQEEIFEAIAKPVANNVLAGYNGTIFAYGQTGSGKTFTITGGAERYSDRGIIPRTLSYLYQHITQDSSMVYTTHISYLEIYNEVGYDLLDPRHEANNLEDLPKVTIMEDPEQNIHLKNLSLQQSANEEEALNLLFLGDTNRMIAETPMNQASTRSHCIFTIHLCSREPGSATVRRSKLHLVDLAGSERVGKAGLGGQILTEAKYINLSLHYLEQVITALSEKNRSHIPYRNSMMTSVLRDSLGGNCMTTMIAMVSVEKRNVGESISTCRFAQRVAMIKNEALLNEELDPSLIIIRLKKEIQCLKEELALLTGEQKGNELTQEEIQSGNLDRAHQCLCLEQSVLSVVFDSSGFVQATEDYCLKDLHAVVYQQLIFARLREKPMEVRIENGAQNEAGDFNPLSSSSITDRSGSPANEQLLKLKEMLTQRDNEISILYSGILVSLLKKEKRKVQEANGQLAKFGDFQRSLQSSFPGTDTVRRKDQEVSEDTMHMEHVKCKRNGTELSMGRQEAFEVFRSEHEDNITIEDNKVILKQRVAEAKELGKQINQARSKVNELKKRLETRRMQLAAQDVMGNQPRTESDPVEERLRIQIEEEKKIYKNTFERLKALKTEIEHLEFLHQRAKIKLQKDFQDCLRHDHHITNQDIAQTYQPPPPTPELRALSFAGPVSASIPLTGEQQTDADILAFIKARQNLLSKSGISFTH</sequence>
<dbReference type="InterPro" id="IPR056524">
    <property type="entry name" value="KIF6/9_C"/>
</dbReference>
<dbReference type="GO" id="GO:0048731">
    <property type="term" value="P:system development"/>
    <property type="evidence" value="ECO:0007669"/>
    <property type="project" value="UniProtKB-ARBA"/>
</dbReference>
<keyword evidence="11" id="KW-1185">Reference proteome</keyword>